<evidence type="ECO:0000313" key="2">
    <source>
        <dbReference type="EMBL" id="KOS04847.1"/>
    </source>
</evidence>
<dbReference type="InterPro" id="IPR050266">
    <property type="entry name" value="AB_hydrolase_sf"/>
</dbReference>
<name>A0A0M8MFR9_9FLAO</name>
<protein>
    <recommendedName>
        <fullName evidence="1">AB hydrolase-1 domain-containing protein</fullName>
    </recommendedName>
</protein>
<reference evidence="2 3" key="1">
    <citation type="submission" date="2015-08" db="EMBL/GenBank/DDBJ databases">
        <title>Whole genome sequence of Flavobacterium akiainvivens IK-1T, from decaying Wikstroemia oahuensis, an endemic Hawaiian shrub.</title>
        <authorList>
            <person name="Wan X."/>
            <person name="Hou S."/>
            <person name="Saito J."/>
            <person name="Donachie S."/>
        </authorList>
    </citation>
    <scope>NUCLEOTIDE SEQUENCE [LARGE SCALE GENOMIC DNA]</scope>
    <source>
        <strain evidence="2 3">IK-1</strain>
    </source>
</reference>
<dbReference type="GO" id="GO:0047372">
    <property type="term" value="F:monoacylglycerol lipase activity"/>
    <property type="evidence" value="ECO:0007669"/>
    <property type="project" value="TreeGrafter"/>
</dbReference>
<feature type="domain" description="AB hydrolase-1" evidence="1">
    <location>
        <begin position="10"/>
        <end position="244"/>
    </location>
</feature>
<dbReference type="InterPro" id="IPR029058">
    <property type="entry name" value="AB_hydrolase_fold"/>
</dbReference>
<accession>A0A0M8MFR9</accession>
<dbReference type="PANTHER" id="PTHR43798">
    <property type="entry name" value="MONOACYLGLYCEROL LIPASE"/>
    <property type="match status" value="1"/>
</dbReference>
<proteinExistence type="predicted"/>
<sequence>MKTLEKRETILFITGAFVSHTTWNRWISYFEDKGYNAIAPSWPHKEKSAAELRALQPHDHELAALTLSGVVSHYAQIALRLGEKPVVIGHSLGGLVAQILINQGYAKGGVAIHAVPPKGVIPYEFTFLKSSWKLLGLFSSLKKTYLMSFADFQYAFGNGMSYEEQAEAYELYAIPESKRVGRGGLTDAAFVDYSKRHAPLLLTAGLDDNVIPAHLTRRVFNKYRKGTSVLEYAEFATNHSVLTHDDWEIEASYIANFLEINIPAAQPFAAAGLQKV</sequence>
<dbReference type="GO" id="GO:0016020">
    <property type="term" value="C:membrane"/>
    <property type="evidence" value="ECO:0007669"/>
    <property type="project" value="TreeGrafter"/>
</dbReference>
<dbReference type="PANTHER" id="PTHR43798:SF33">
    <property type="entry name" value="HYDROLASE, PUTATIVE (AFU_ORTHOLOGUE AFUA_2G14860)-RELATED"/>
    <property type="match status" value="1"/>
</dbReference>
<dbReference type="OrthoDB" id="9814966at2"/>
<keyword evidence="3" id="KW-1185">Reference proteome</keyword>
<evidence type="ECO:0000259" key="1">
    <source>
        <dbReference type="Pfam" id="PF12697"/>
    </source>
</evidence>
<dbReference type="SUPFAM" id="SSF53474">
    <property type="entry name" value="alpha/beta-Hydrolases"/>
    <property type="match status" value="1"/>
</dbReference>
<dbReference type="AlphaFoldDB" id="A0A0M8MFR9"/>
<dbReference type="Proteomes" id="UP000037755">
    <property type="component" value="Unassembled WGS sequence"/>
</dbReference>
<organism evidence="2 3">
    <name type="scientific">Flavobacterium akiainvivens</name>
    <dbReference type="NCBI Taxonomy" id="1202724"/>
    <lineage>
        <taxon>Bacteria</taxon>
        <taxon>Pseudomonadati</taxon>
        <taxon>Bacteroidota</taxon>
        <taxon>Flavobacteriia</taxon>
        <taxon>Flavobacteriales</taxon>
        <taxon>Flavobacteriaceae</taxon>
        <taxon>Flavobacterium</taxon>
    </lineage>
</organism>
<evidence type="ECO:0000313" key="3">
    <source>
        <dbReference type="Proteomes" id="UP000037755"/>
    </source>
</evidence>
<dbReference type="GO" id="GO:0046464">
    <property type="term" value="P:acylglycerol catabolic process"/>
    <property type="evidence" value="ECO:0007669"/>
    <property type="project" value="TreeGrafter"/>
</dbReference>
<dbReference type="InterPro" id="IPR000073">
    <property type="entry name" value="AB_hydrolase_1"/>
</dbReference>
<dbReference type="PATRIC" id="fig|1202724.3.peg.285"/>
<comment type="caution">
    <text evidence="2">The sequence shown here is derived from an EMBL/GenBank/DDBJ whole genome shotgun (WGS) entry which is preliminary data.</text>
</comment>
<gene>
    <name evidence="2" type="ORF">AM493_01400</name>
</gene>
<dbReference type="Pfam" id="PF12697">
    <property type="entry name" value="Abhydrolase_6"/>
    <property type="match status" value="1"/>
</dbReference>
<dbReference type="RefSeq" id="WP_054405891.1">
    <property type="nucleotide sequence ID" value="NZ_FOYA01000004.1"/>
</dbReference>
<dbReference type="STRING" id="1202724.AM493_01400"/>
<dbReference type="Gene3D" id="3.40.50.1820">
    <property type="entry name" value="alpha/beta hydrolase"/>
    <property type="match status" value="1"/>
</dbReference>
<dbReference type="EMBL" id="LIYD01000005">
    <property type="protein sequence ID" value="KOS04847.1"/>
    <property type="molecule type" value="Genomic_DNA"/>
</dbReference>